<organism evidence="1 2">
    <name type="scientific">Protopolystoma xenopodis</name>
    <dbReference type="NCBI Taxonomy" id="117903"/>
    <lineage>
        <taxon>Eukaryota</taxon>
        <taxon>Metazoa</taxon>
        <taxon>Spiralia</taxon>
        <taxon>Lophotrochozoa</taxon>
        <taxon>Platyhelminthes</taxon>
        <taxon>Monogenea</taxon>
        <taxon>Polyopisthocotylea</taxon>
        <taxon>Polystomatidea</taxon>
        <taxon>Polystomatidae</taxon>
        <taxon>Protopolystoma</taxon>
    </lineage>
</organism>
<dbReference type="AlphaFoldDB" id="A0A3S5A860"/>
<comment type="caution">
    <text evidence="1">The sequence shown here is derived from an EMBL/GenBank/DDBJ whole genome shotgun (WGS) entry which is preliminary data.</text>
</comment>
<dbReference type="EMBL" id="CAAALY010056881">
    <property type="protein sequence ID" value="VEL22527.1"/>
    <property type="molecule type" value="Genomic_DNA"/>
</dbReference>
<keyword evidence="2" id="KW-1185">Reference proteome</keyword>
<reference evidence="1" key="1">
    <citation type="submission" date="2018-11" db="EMBL/GenBank/DDBJ databases">
        <authorList>
            <consortium name="Pathogen Informatics"/>
        </authorList>
    </citation>
    <scope>NUCLEOTIDE SEQUENCE</scope>
</reference>
<proteinExistence type="predicted"/>
<protein>
    <submittedName>
        <fullName evidence="1">Uncharacterized protein</fullName>
    </submittedName>
</protein>
<name>A0A3S5A860_9PLAT</name>
<accession>A0A3S5A860</accession>
<evidence type="ECO:0000313" key="1">
    <source>
        <dbReference type="EMBL" id="VEL22527.1"/>
    </source>
</evidence>
<gene>
    <name evidence="1" type="ORF">PXEA_LOCUS15967</name>
</gene>
<evidence type="ECO:0000313" key="2">
    <source>
        <dbReference type="Proteomes" id="UP000784294"/>
    </source>
</evidence>
<sequence length="45" mass="5132">MKNLYLLDKGQQRLDIYYRLKGSASNRSSLNCQLPGGLIIRSFSL</sequence>
<dbReference type="Proteomes" id="UP000784294">
    <property type="component" value="Unassembled WGS sequence"/>
</dbReference>